<dbReference type="OrthoDB" id="9771846at2"/>
<evidence type="ECO:0000256" key="2">
    <source>
        <dbReference type="ARBA" id="ARBA00022676"/>
    </source>
</evidence>
<dbReference type="Pfam" id="PF00535">
    <property type="entry name" value="Glycos_transf_2"/>
    <property type="match status" value="1"/>
</dbReference>
<name>A0A1H0ND47_9HYPH</name>
<reference evidence="5 6" key="1">
    <citation type="submission" date="2016-10" db="EMBL/GenBank/DDBJ databases">
        <authorList>
            <person name="de Groot N.N."/>
        </authorList>
    </citation>
    <scope>NUCLEOTIDE SEQUENCE [LARGE SCALE GENOMIC DNA]</scope>
    <source>
        <strain evidence="6">L7-484,KACC 16230,DSM 25025</strain>
    </source>
</reference>
<dbReference type="InterPro" id="IPR029044">
    <property type="entry name" value="Nucleotide-diphossugar_trans"/>
</dbReference>
<accession>A0A1H0ND47</accession>
<protein>
    <submittedName>
        <fullName evidence="5">Glycosyltransferase, GT2 family</fullName>
    </submittedName>
</protein>
<keyword evidence="2" id="KW-0328">Glycosyltransferase</keyword>
<dbReference type="STRING" id="1166073.SAMN05192530_11926"/>
<evidence type="ECO:0000313" key="5">
    <source>
        <dbReference type="EMBL" id="SDO90561.1"/>
    </source>
</evidence>
<dbReference type="SUPFAM" id="SSF53448">
    <property type="entry name" value="Nucleotide-diphospho-sugar transferases"/>
    <property type="match status" value="1"/>
</dbReference>
<gene>
    <name evidence="5" type="ORF">SAMN05192530_11926</name>
</gene>
<evidence type="ECO:0000259" key="4">
    <source>
        <dbReference type="Pfam" id="PF00535"/>
    </source>
</evidence>
<evidence type="ECO:0000256" key="1">
    <source>
        <dbReference type="ARBA" id="ARBA00006739"/>
    </source>
</evidence>
<dbReference type="Proteomes" id="UP000198793">
    <property type="component" value="Unassembled WGS sequence"/>
</dbReference>
<evidence type="ECO:0000313" key="6">
    <source>
        <dbReference type="Proteomes" id="UP000198793"/>
    </source>
</evidence>
<dbReference type="EMBL" id="FNIT01000019">
    <property type="protein sequence ID" value="SDO90561.1"/>
    <property type="molecule type" value="Genomic_DNA"/>
</dbReference>
<keyword evidence="3 5" id="KW-0808">Transferase</keyword>
<dbReference type="PANTHER" id="PTHR43179">
    <property type="entry name" value="RHAMNOSYLTRANSFERASE WBBL"/>
    <property type="match status" value="1"/>
</dbReference>
<sequence>MADTASPATASSNTIRSIAVCIAAFNRRETTLNCLRHLQASELQAGESLHVYLLDDASTDGTADAVRSEFPDVHVFSSPGDLWWAGGMRVAFGEALKSRHDFYIWMNDDVTPRANAVRILVDTSLELTARLGGHHLVSGAMIDPESGRYSYGAFRLKRQWLPKPFSLILPDPTEPLACDLVNANMLLIPGPIAHAIGNIPDIYVHTLGDWDYGLTARKAGAGLWLAPGSVGTCKANVPNRMRWGGDGLSLWQRYRKMQHPLAAPFGSRAGFMLRHFPWVAAFFIPGPYLKLPIDHLRWQMRARRR</sequence>
<comment type="similarity">
    <text evidence="1">Belongs to the glycosyltransferase 2 family.</text>
</comment>
<dbReference type="PANTHER" id="PTHR43179:SF12">
    <property type="entry name" value="GALACTOFURANOSYLTRANSFERASE GLFT2"/>
    <property type="match status" value="1"/>
</dbReference>
<proteinExistence type="inferred from homology"/>
<dbReference type="InterPro" id="IPR001173">
    <property type="entry name" value="Glyco_trans_2-like"/>
</dbReference>
<dbReference type="Gene3D" id="3.90.550.10">
    <property type="entry name" value="Spore Coat Polysaccharide Biosynthesis Protein SpsA, Chain A"/>
    <property type="match status" value="1"/>
</dbReference>
<evidence type="ECO:0000256" key="3">
    <source>
        <dbReference type="ARBA" id="ARBA00022679"/>
    </source>
</evidence>
<dbReference type="RefSeq" id="WP_090677240.1">
    <property type="nucleotide sequence ID" value="NZ_FNIT01000019.1"/>
</dbReference>
<dbReference type="AlphaFoldDB" id="A0A1H0ND47"/>
<feature type="domain" description="Glycosyltransferase 2-like" evidence="4">
    <location>
        <begin position="20"/>
        <end position="123"/>
    </location>
</feature>
<dbReference type="GO" id="GO:0016757">
    <property type="term" value="F:glycosyltransferase activity"/>
    <property type="evidence" value="ECO:0007669"/>
    <property type="project" value="UniProtKB-KW"/>
</dbReference>
<organism evidence="5 6">
    <name type="scientific">Aureimonas jatrophae</name>
    <dbReference type="NCBI Taxonomy" id="1166073"/>
    <lineage>
        <taxon>Bacteria</taxon>
        <taxon>Pseudomonadati</taxon>
        <taxon>Pseudomonadota</taxon>
        <taxon>Alphaproteobacteria</taxon>
        <taxon>Hyphomicrobiales</taxon>
        <taxon>Aurantimonadaceae</taxon>
        <taxon>Aureimonas</taxon>
    </lineage>
</organism>
<keyword evidence="6" id="KW-1185">Reference proteome</keyword>